<dbReference type="InterPro" id="IPR022526">
    <property type="entry name" value="F420_Rv3093c"/>
</dbReference>
<dbReference type="AlphaFoldDB" id="A0A6P0HQC3"/>
<sequence length="333" mass="35369">MSLSNASMLLSNLNDADELLGLADVAVDCGFERVWLAETGGLDVDALGAVIARTTPLEVGTSIIPVYSRTPALLSMMASTISHLGGGRPVHLGIGAGGQVIVERWHGVPFSKPATVTRETIQVLRQALAGGRTDVDGKTRRSHGFQLTTGPAPEVRVYIGGMGPVMVDLAAEVADGLIVTWLSPRVLTGFRAQFSSAVAAHGRDERDVKLVARVYASVSDTPEVAREEVRKELVEYVVSPGYGRYFASVGFEKEVEEVNAAFEARQREAAVAAVSDALLDEVLVVGRDAAEVRDALRAYAEAGADDVMVQPVPTYRGGNPEATIRAVAEAMRN</sequence>
<reference evidence="3 4" key="1">
    <citation type="journal article" date="2014" name="Int. J. Syst. Evol. Microbiol.">
        <title>Nocardioides zeae sp. nov., isolated from the stem of Zea mays.</title>
        <authorList>
            <person name="Glaeser S.P."/>
            <person name="McInroy J.A."/>
            <person name="Busse H.J."/>
            <person name="Kampfer P."/>
        </authorList>
    </citation>
    <scope>NUCLEOTIDE SEQUENCE [LARGE SCALE GENOMIC DNA]</scope>
    <source>
        <strain evidence="3 4">JCM 30728</strain>
    </source>
</reference>
<dbReference type="InterPro" id="IPR036661">
    <property type="entry name" value="Luciferase-like_sf"/>
</dbReference>
<dbReference type="Proteomes" id="UP000468687">
    <property type="component" value="Unassembled WGS sequence"/>
</dbReference>
<dbReference type="EMBL" id="JAAGXA010000011">
    <property type="protein sequence ID" value="NEN79755.1"/>
    <property type="molecule type" value="Genomic_DNA"/>
</dbReference>
<comment type="caution">
    <text evidence="3">The sequence shown here is derived from an EMBL/GenBank/DDBJ whole genome shotgun (WGS) entry which is preliminary data.</text>
</comment>
<dbReference type="RefSeq" id="WP_163773294.1">
    <property type="nucleotide sequence ID" value="NZ_JAAGXA010000011.1"/>
</dbReference>
<protein>
    <submittedName>
        <fullName evidence="3">LLM class F420-dependent oxidoreductase</fullName>
        <ecNumber evidence="3">1.-.-.-</ecNumber>
    </submittedName>
</protein>
<proteinExistence type="predicted"/>
<evidence type="ECO:0000313" key="3">
    <source>
        <dbReference type="EMBL" id="NEN79755.1"/>
    </source>
</evidence>
<dbReference type="PANTHER" id="PTHR43244">
    <property type="match status" value="1"/>
</dbReference>
<keyword evidence="4" id="KW-1185">Reference proteome</keyword>
<organism evidence="3 4">
    <name type="scientific">Nocardioides zeae</name>
    <dbReference type="NCBI Taxonomy" id="1457234"/>
    <lineage>
        <taxon>Bacteria</taxon>
        <taxon>Bacillati</taxon>
        <taxon>Actinomycetota</taxon>
        <taxon>Actinomycetes</taxon>
        <taxon>Propionibacteriales</taxon>
        <taxon>Nocardioidaceae</taxon>
        <taxon>Nocardioides</taxon>
    </lineage>
</organism>
<dbReference type="InterPro" id="IPR050564">
    <property type="entry name" value="F420-G6PD/mer"/>
</dbReference>
<name>A0A6P0HQC3_9ACTN</name>
<evidence type="ECO:0000259" key="2">
    <source>
        <dbReference type="Pfam" id="PF00296"/>
    </source>
</evidence>
<feature type="domain" description="Luciferase-like" evidence="2">
    <location>
        <begin position="9"/>
        <end position="305"/>
    </location>
</feature>
<gene>
    <name evidence="3" type="ORF">G3T38_15890</name>
</gene>
<dbReference type="GO" id="GO:0016705">
    <property type="term" value="F:oxidoreductase activity, acting on paired donors, with incorporation or reduction of molecular oxygen"/>
    <property type="evidence" value="ECO:0007669"/>
    <property type="project" value="InterPro"/>
</dbReference>
<dbReference type="Pfam" id="PF00296">
    <property type="entry name" value="Bac_luciferase"/>
    <property type="match status" value="1"/>
</dbReference>
<accession>A0A6P0HQC3</accession>
<dbReference type="SUPFAM" id="SSF51679">
    <property type="entry name" value="Bacterial luciferase-like"/>
    <property type="match status" value="1"/>
</dbReference>
<dbReference type="InterPro" id="IPR011251">
    <property type="entry name" value="Luciferase-like_dom"/>
</dbReference>
<dbReference type="CDD" id="cd01097">
    <property type="entry name" value="Tetrahydromethanopterin_reductase"/>
    <property type="match status" value="1"/>
</dbReference>
<evidence type="ECO:0000256" key="1">
    <source>
        <dbReference type="ARBA" id="ARBA00023002"/>
    </source>
</evidence>
<dbReference type="EC" id="1.-.-.-" evidence="3"/>
<dbReference type="NCBIfam" id="TIGR03841">
    <property type="entry name" value="F420_Rv3093c"/>
    <property type="match status" value="1"/>
</dbReference>
<evidence type="ECO:0000313" key="4">
    <source>
        <dbReference type="Proteomes" id="UP000468687"/>
    </source>
</evidence>
<dbReference type="PANTHER" id="PTHR43244:SF1">
    <property type="entry name" value="5,10-METHYLENETETRAHYDROMETHANOPTERIN REDUCTASE"/>
    <property type="match status" value="1"/>
</dbReference>
<dbReference type="Gene3D" id="3.20.20.30">
    <property type="entry name" value="Luciferase-like domain"/>
    <property type="match status" value="1"/>
</dbReference>
<keyword evidence="1 3" id="KW-0560">Oxidoreductase</keyword>